<dbReference type="Pfam" id="PF08327">
    <property type="entry name" value="AHSA1"/>
    <property type="match status" value="1"/>
</dbReference>
<sequence>MTQEKIGTQEKTGTRETTSFVYVTYIVSTPDKVFEAITRPDVARRYWGHENVSDWNAGSTWEHVQASGERAVKIVGKVVETAPPSRLVITWADPSEAADPASYSRVTFDIEEYDNMVRLTVTHDELEAGGGMAKGISKGWPIVLSSLKSYLETGRPLDIFAKPKAA</sequence>
<protein>
    <submittedName>
        <fullName evidence="3">Uncharacterized protein YndB with AHSA1/START domain</fullName>
    </submittedName>
</protein>
<dbReference type="SUPFAM" id="SSF55961">
    <property type="entry name" value="Bet v1-like"/>
    <property type="match status" value="1"/>
</dbReference>
<dbReference type="RefSeq" id="WP_184766926.1">
    <property type="nucleotide sequence ID" value="NZ_JACHGI010000001.1"/>
</dbReference>
<reference evidence="3 4" key="1">
    <citation type="submission" date="2020-08" db="EMBL/GenBank/DDBJ databases">
        <title>Genomic Encyclopedia of Type Strains, Phase IV (KMG-IV): sequencing the most valuable type-strain genomes for metagenomic binning, comparative biology and taxonomic classification.</title>
        <authorList>
            <person name="Goeker M."/>
        </authorList>
    </citation>
    <scope>NUCLEOTIDE SEQUENCE [LARGE SCALE GENOMIC DNA]</scope>
    <source>
        <strain evidence="3 4">DSM 17454</strain>
    </source>
</reference>
<comment type="similarity">
    <text evidence="1">Belongs to the AHA1 family.</text>
</comment>
<dbReference type="InterPro" id="IPR013538">
    <property type="entry name" value="ASHA1/2-like_C"/>
</dbReference>
<gene>
    <name evidence="3" type="ORF">HNQ96_000164</name>
</gene>
<evidence type="ECO:0000313" key="4">
    <source>
        <dbReference type="Proteomes" id="UP000532373"/>
    </source>
</evidence>
<evidence type="ECO:0000256" key="1">
    <source>
        <dbReference type="ARBA" id="ARBA00006817"/>
    </source>
</evidence>
<organism evidence="3 4">
    <name type="scientific">Aminobacter carboxidus</name>
    <dbReference type="NCBI Taxonomy" id="376165"/>
    <lineage>
        <taxon>Bacteria</taxon>
        <taxon>Pseudomonadati</taxon>
        <taxon>Pseudomonadota</taxon>
        <taxon>Alphaproteobacteria</taxon>
        <taxon>Hyphomicrobiales</taxon>
        <taxon>Phyllobacteriaceae</taxon>
        <taxon>Aminobacter</taxon>
    </lineage>
</organism>
<dbReference type="AlphaFoldDB" id="A0A8E2BAZ2"/>
<dbReference type="InterPro" id="IPR023393">
    <property type="entry name" value="START-like_dom_sf"/>
</dbReference>
<comment type="caution">
    <text evidence="3">The sequence shown here is derived from an EMBL/GenBank/DDBJ whole genome shotgun (WGS) entry which is preliminary data.</text>
</comment>
<dbReference type="EMBL" id="JACHGI010000001">
    <property type="protein sequence ID" value="MBB6464317.1"/>
    <property type="molecule type" value="Genomic_DNA"/>
</dbReference>
<dbReference type="CDD" id="cd08893">
    <property type="entry name" value="SRPBCC_CalC_Aha1-like_GntR-HTH"/>
    <property type="match status" value="1"/>
</dbReference>
<dbReference type="Gene3D" id="3.30.530.20">
    <property type="match status" value="1"/>
</dbReference>
<dbReference type="Proteomes" id="UP000532373">
    <property type="component" value="Unassembled WGS sequence"/>
</dbReference>
<feature type="domain" description="Activator of Hsp90 ATPase homologue 1/2-like C-terminal" evidence="2">
    <location>
        <begin position="29"/>
        <end position="152"/>
    </location>
</feature>
<proteinExistence type="inferred from homology"/>
<evidence type="ECO:0000313" key="3">
    <source>
        <dbReference type="EMBL" id="MBB6464317.1"/>
    </source>
</evidence>
<accession>A0A8E2BAZ2</accession>
<name>A0A8E2BAZ2_9HYPH</name>
<evidence type="ECO:0000259" key="2">
    <source>
        <dbReference type="Pfam" id="PF08327"/>
    </source>
</evidence>